<protein>
    <submittedName>
        <fullName evidence="1">Uncharacterized protein</fullName>
    </submittedName>
</protein>
<gene>
    <name evidence="1" type="ORF">EHR06_09985</name>
</gene>
<dbReference type="AlphaFoldDB" id="A0A4Z1ATU4"/>
<dbReference type="RefSeq" id="WP_135756864.1">
    <property type="nucleotide sequence ID" value="NZ_RQHS01000016.1"/>
</dbReference>
<sequence>MLEILHIPECKNVELQSENKIEIETEAHFTFDCDVAKECPVWPNIAAQTLFLSLENQPDLYDLL</sequence>
<organism evidence="1 2">
    <name type="scientific">Leptospira dzoumogneensis</name>
    <dbReference type="NCBI Taxonomy" id="2484904"/>
    <lineage>
        <taxon>Bacteria</taxon>
        <taxon>Pseudomonadati</taxon>
        <taxon>Spirochaetota</taxon>
        <taxon>Spirochaetia</taxon>
        <taxon>Leptospirales</taxon>
        <taxon>Leptospiraceae</taxon>
        <taxon>Leptospira</taxon>
    </lineage>
</organism>
<proteinExistence type="predicted"/>
<keyword evidence="2" id="KW-1185">Reference proteome</keyword>
<name>A0A4Z1ATU4_9LEPT</name>
<comment type="caution">
    <text evidence="1">The sequence shown here is derived from an EMBL/GenBank/DDBJ whole genome shotgun (WGS) entry which is preliminary data.</text>
</comment>
<evidence type="ECO:0000313" key="2">
    <source>
        <dbReference type="Proteomes" id="UP000297241"/>
    </source>
</evidence>
<dbReference type="Proteomes" id="UP000297241">
    <property type="component" value="Unassembled WGS sequence"/>
</dbReference>
<accession>A0A4Z1ATU4</accession>
<dbReference type="OrthoDB" id="9972372at2"/>
<reference evidence="1" key="1">
    <citation type="journal article" date="2019" name="PLoS Negl. Trop. Dis.">
        <title>Revisiting the worldwide diversity of Leptospira species in the environment.</title>
        <authorList>
            <person name="Vincent A.T."/>
            <person name="Schiettekatte O."/>
            <person name="Bourhy P."/>
            <person name="Veyrier F.J."/>
            <person name="Picardeau M."/>
        </authorList>
    </citation>
    <scope>NUCLEOTIDE SEQUENCE [LARGE SCALE GENOMIC DNA]</scope>
    <source>
        <strain evidence="1">201601113</strain>
    </source>
</reference>
<evidence type="ECO:0000313" key="1">
    <source>
        <dbReference type="EMBL" id="TGM99457.1"/>
    </source>
</evidence>
<dbReference type="EMBL" id="RQHS01000016">
    <property type="protein sequence ID" value="TGM99457.1"/>
    <property type="molecule type" value="Genomic_DNA"/>
</dbReference>